<organism evidence="1 2">
    <name type="scientific">Eubacterium plexicaudatum ASF492</name>
    <dbReference type="NCBI Taxonomy" id="1235802"/>
    <lineage>
        <taxon>Bacteria</taxon>
        <taxon>Bacillati</taxon>
        <taxon>Bacillota</taxon>
        <taxon>Clostridia</taxon>
        <taxon>Eubacteriales</taxon>
        <taxon>Eubacteriaceae</taxon>
        <taxon>Eubacterium</taxon>
    </lineage>
</organism>
<name>N2AHD2_9FIRM</name>
<proteinExistence type="predicted"/>
<gene>
    <name evidence="1" type="ORF">C823_02714</name>
</gene>
<accession>N2AHD2</accession>
<dbReference type="EMBL" id="AQFT01000086">
    <property type="protein sequence ID" value="EMZ25863.1"/>
    <property type="molecule type" value="Genomic_DNA"/>
</dbReference>
<keyword evidence="2" id="KW-1185">Reference proteome</keyword>
<dbReference type="AlphaFoldDB" id="N2AHD2"/>
<dbReference type="HOGENOM" id="CLU_207730_0_0_9"/>
<evidence type="ECO:0000313" key="2">
    <source>
        <dbReference type="Proteomes" id="UP000012589"/>
    </source>
</evidence>
<dbReference type="Proteomes" id="UP000012589">
    <property type="component" value="Unassembled WGS sequence"/>
</dbReference>
<dbReference type="OrthoDB" id="9805522at2"/>
<evidence type="ECO:0000313" key="1">
    <source>
        <dbReference type="EMBL" id="EMZ25863.1"/>
    </source>
</evidence>
<comment type="caution">
    <text evidence="1">The sequence shown here is derived from an EMBL/GenBank/DDBJ whole genome shotgun (WGS) entry which is preliminary data.</text>
</comment>
<sequence>MPNMNLEITQKAMEDFIKIQRHMLIARKENAIETYGSLKKEYLCLKSFLNVAGVNLTEIDEIKE</sequence>
<protein>
    <submittedName>
        <fullName evidence="1">Uncharacterized protein</fullName>
    </submittedName>
</protein>
<reference evidence="1 2" key="1">
    <citation type="journal article" date="2014" name="Genome Announc.">
        <title>Draft genome sequences of the altered schaedler flora, a defined bacterial community from gnotobiotic mice.</title>
        <authorList>
            <person name="Wannemuehler M.J."/>
            <person name="Overstreet A.M."/>
            <person name="Ward D.V."/>
            <person name="Phillips G.J."/>
        </authorList>
    </citation>
    <scope>NUCLEOTIDE SEQUENCE [LARGE SCALE GENOMIC DNA]</scope>
    <source>
        <strain evidence="1 2">ASF492</strain>
    </source>
</reference>
<dbReference type="PATRIC" id="fig|1235802.3.peg.2865"/>